<dbReference type="Proteomes" id="UP001617427">
    <property type="component" value="Unassembled WGS sequence"/>
</dbReference>
<dbReference type="EMBL" id="JBIUZV010000024">
    <property type="protein sequence ID" value="MFJ3048566.1"/>
    <property type="molecule type" value="Genomic_DNA"/>
</dbReference>
<accession>A0ABW8F5J9</accession>
<protein>
    <submittedName>
        <fullName evidence="1">Uncharacterized protein</fullName>
    </submittedName>
</protein>
<keyword evidence="2" id="KW-1185">Reference proteome</keyword>
<dbReference type="RefSeq" id="WP_402703682.1">
    <property type="nucleotide sequence ID" value="NZ_JBIUZV010000024.1"/>
</dbReference>
<evidence type="ECO:0000313" key="2">
    <source>
        <dbReference type="Proteomes" id="UP001617427"/>
    </source>
</evidence>
<organism evidence="1 2">
    <name type="scientific">Herbaspirillum chlorophenolicum</name>
    <dbReference type="NCBI Taxonomy" id="211589"/>
    <lineage>
        <taxon>Bacteria</taxon>
        <taxon>Pseudomonadati</taxon>
        <taxon>Pseudomonadota</taxon>
        <taxon>Betaproteobacteria</taxon>
        <taxon>Burkholderiales</taxon>
        <taxon>Oxalobacteraceae</taxon>
        <taxon>Herbaspirillum</taxon>
    </lineage>
</organism>
<feature type="non-terminal residue" evidence="1">
    <location>
        <position position="1"/>
    </location>
</feature>
<reference evidence="1 2" key="1">
    <citation type="submission" date="2024-10" db="EMBL/GenBank/DDBJ databases">
        <title>The Natural Products Discovery Center: Release of the First 8490 Sequenced Strains for Exploring Actinobacteria Biosynthetic Diversity.</title>
        <authorList>
            <person name="Kalkreuter E."/>
            <person name="Kautsar S.A."/>
            <person name="Yang D."/>
            <person name="Bader C.D."/>
            <person name="Teijaro C.N."/>
            <person name="Fluegel L."/>
            <person name="Davis C.M."/>
            <person name="Simpson J.R."/>
            <person name="Lauterbach L."/>
            <person name="Steele A.D."/>
            <person name="Gui C."/>
            <person name="Meng S."/>
            <person name="Li G."/>
            <person name="Viehrig K."/>
            <person name="Ye F."/>
            <person name="Su P."/>
            <person name="Kiefer A.F."/>
            <person name="Nichols A."/>
            <person name="Cepeda A.J."/>
            <person name="Yan W."/>
            <person name="Fan B."/>
            <person name="Jiang Y."/>
            <person name="Adhikari A."/>
            <person name="Zheng C.-J."/>
            <person name="Schuster L."/>
            <person name="Cowan T.M."/>
            <person name="Smanski M.J."/>
            <person name="Chevrette M.G."/>
            <person name="De Carvalho L.P.S."/>
            <person name="Shen B."/>
        </authorList>
    </citation>
    <scope>NUCLEOTIDE SEQUENCE [LARGE SCALE GENOMIC DNA]</scope>
    <source>
        <strain evidence="1 2">NPDC087045</strain>
    </source>
</reference>
<evidence type="ECO:0000313" key="1">
    <source>
        <dbReference type="EMBL" id="MFJ3048566.1"/>
    </source>
</evidence>
<comment type="caution">
    <text evidence="1">The sequence shown here is derived from an EMBL/GenBank/DDBJ whole genome shotgun (WGS) entry which is preliminary data.</text>
</comment>
<name>A0ABW8F5J9_9BURK</name>
<gene>
    <name evidence="1" type="ORF">ACIPEN_22255</name>
</gene>
<proteinExistence type="predicted"/>
<sequence>NTTHTDREKKMGCDIHCYAEKRDAAGKWNLIGTFSRDEPEEGSEGYASATTVYSGRNYNLFAILADVRNGRGFAGIKTGEGFSPIAEPRGIPDDVCPEVKAIFDQWDIDGHSHSYHTLRQLLDFDWTQTTGLQGWCNAVEWAKWSRWDRGNGNAPDSYCGGVSGMNIKHVTADEMDKLLEPVAKVYTTERETFAEQYKETYALAQWTMTYARAAGDAFFNDVLPRLLHEAGGTSGLDDVRIVFCFDN</sequence>